<evidence type="ECO:0000313" key="1">
    <source>
        <dbReference type="EMBL" id="CAI2377646.1"/>
    </source>
</evidence>
<comment type="caution">
    <text evidence="1">The sequence shown here is derived from an EMBL/GenBank/DDBJ whole genome shotgun (WGS) entry which is preliminary data.</text>
</comment>
<dbReference type="InterPro" id="IPR003615">
    <property type="entry name" value="HNH_nuc"/>
</dbReference>
<protein>
    <recommendedName>
        <fullName evidence="3">HNH nuclease domain-containing protein</fullName>
    </recommendedName>
</protein>
<dbReference type="Proteomes" id="UP001295684">
    <property type="component" value="Unassembled WGS sequence"/>
</dbReference>
<proteinExistence type="predicted"/>
<reference evidence="1" key="1">
    <citation type="submission" date="2023-07" db="EMBL/GenBank/DDBJ databases">
        <authorList>
            <consortium name="AG Swart"/>
            <person name="Singh M."/>
            <person name="Singh A."/>
            <person name="Seah K."/>
            <person name="Emmerich C."/>
        </authorList>
    </citation>
    <scope>NUCLEOTIDE SEQUENCE</scope>
    <source>
        <strain evidence="1">DP1</strain>
    </source>
</reference>
<organism evidence="1 2">
    <name type="scientific">Euplotes crassus</name>
    <dbReference type="NCBI Taxonomy" id="5936"/>
    <lineage>
        <taxon>Eukaryota</taxon>
        <taxon>Sar</taxon>
        <taxon>Alveolata</taxon>
        <taxon>Ciliophora</taxon>
        <taxon>Intramacronucleata</taxon>
        <taxon>Spirotrichea</taxon>
        <taxon>Hypotrichia</taxon>
        <taxon>Euplotida</taxon>
        <taxon>Euplotidae</taxon>
        <taxon>Moneuplotes</taxon>
    </lineage>
</organism>
<dbReference type="AlphaFoldDB" id="A0AAD2D2E1"/>
<sequence>MQQLDNSSYKHLFKTDTEFKKFLEDENTDNRTFTRRQKHVCWHKSRTIIGRDPNRWKFDPVGNPVLRNLRGCFGALCHEYDHIVPYSKEGKTVVSNCQILQTGVNRFKSNKTYSDRNLQLSSKVIGMTDSEMDLMEYAVFGNVTEEKDFKPNKI</sequence>
<evidence type="ECO:0000313" key="2">
    <source>
        <dbReference type="Proteomes" id="UP001295684"/>
    </source>
</evidence>
<accession>A0AAD2D2E1</accession>
<dbReference type="CDD" id="cd00085">
    <property type="entry name" value="HNHc"/>
    <property type="match status" value="1"/>
</dbReference>
<dbReference type="PANTHER" id="PTHR33427">
    <property type="entry name" value="HNH ENDONUCLEASE"/>
    <property type="match status" value="1"/>
</dbReference>
<keyword evidence="2" id="KW-1185">Reference proteome</keyword>
<dbReference type="EMBL" id="CAMPGE010019302">
    <property type="protein sequence ID" value="CAI2377646.1"/>
    <property type="molecule type" value="Genomic_DNA"/>
</dbReference>
<name>A0AAD2D2E1_EUPCR</name>
<dbReference type="PANTHER" id="PTHR33427:SF1">
    <property type="entry name" value="F6A14.21 PROTEIN"/>
    <property type="match status" value="1"/>
</dbReference>
<evidence type="ECO:0008006" key="3">
    <source>
        <dbReference type="Google" id="ProtNLM"/>
    </source>
</evidence>
<gene>
    <name evidence="1" type="ORF">ECRASSUSDP1_LOCUS19034</name>
</gene>
<dbReference type="Gene3D" id="1.10.30.50">
    <property type="match status" value="1"/>
</dbReference>